<dbReference type="AlphaFoldDB" id="A0A8X6L530"/>
<dbReference type="Proteomes" id="UP000887116">
    <property type="component" value="Unassembled WGS sequence"/>
</dbReference>
<keyword evidence="2" id="KW-1185">Reference proteome</keyword>
<proteinExistence type="predicted"/>
<organism evidence="1 2">
    <name type="scientific">Trichonephila clavata</name>
    <name type="common">Joro spider</name>
    <name type="synonym">Nephila clavata</name>
    <dbReference type="NCBI Taxonomy" id="2740835"/>
    <lineage>
        <taxon>Eukaryota</taxon>
        <taxon>Metazoa</taxon>
        <taxon>Ecdysozoa</taxon>
        <taxon>Arthropoda</taxon>
        <taxon>Chelicerata</taxon>
        <taxon>Arachnida</taxon>
        <taxon>Araneae</taxon>
        <taxon>Araneomorphae</taxon>
        <taxon>Entelegynae</taxon>
        <taxon>Araneoidea</taxon>
        <taxon>Nephilidae</taxon>
        <taxon>Trichonephila</taxon>
    </lineage>
</organism>
<gene>
    <name evidence="1" type="ORF">TNCT_458721</name>
</gene>
<evidence type="ECO:0000313" key="1">
    <source>
        <dbReference type="EMBL" id="GFQ96799.1"/>
    </source>
</evidence>
<name>A0A8X6L530_TRICU</name>
<dbReference type="EMBL" id="BMAO01024663">
    <property type="protein sequence ID" value="GFQ96799.1"/>
    <property type="molecule type" value="Genomic_DNA"/>
</dbReference>
<protein>
    <submittedName>
        <fullName evidence="1">Uncharacterized protein</fullName>
    </submittedName>
</protein>
<accession>A0A8X6L530</accession>
<evidence type="ECO:0000313" key="2">
    <source>
        <dbReference type="Proteomes" id="UP000887116"/>
    </source>
</evidence>
<comment type="caution">
    <text evidence="1">The sequence shown here is derived from an EMBL/GenBank/DDBJ whole genome shotgun (WGS) entry which is preliminary data.</text>
</comment>
<sequence length="78" mass="9091">MNQDAITSPISTSRQPVNVTRSWLINEWEMQSEAQQIELVSRRLVVGFFLSVKNFRFGQLPAGSDQIYRLMNILWYGK</sequence>
<reference evidence="1" key="1">
    <citation type="submission" date="2020-07" db="EMBL/GenBank/DDBJ databases">
        <title>Multicomponent nature underlies the extraordinary mechanical properties of spider dragline silk.</title>
        <authorList>
            <person name="Kono N."/>
            <person name="Nakamura H."/>
            <person name="Mori M."/>
            <person name="Yoshida Y."/>
            <person name="Ohtoshi R."/>
            <person name="Malay A.D."/>
            <person name="Moran D.A.P."/>
            <person name="Tomita M."/>
            <person name="Numata K."/>
            <person name="Arakawa K."/>
        </authorList>
    </citation>
    <scope>NUCLEOTIDE SEQUENCE</scope>
</reference>